<accession>A0A0F9LS54</accession>
<gene>
    <name evidence="1" type="ORF">LCGC14_1244180</name>
</gene>
<dbReference type="EMBL" id="LAZR01006751">
    <property type="protein sequence ID" value="KKM89891.1"/>
    <property type="molecule type" value="Genomic_DNA"/>
</dbReference>
<dbReference type="AlphaFoldDB" id="A0A0F9LS54"/>
<name>A0A0F9LS54_9ZZZZ</name>
<organism evidence="1">
    <name type="scientific">marine sediment metagenome</name>
    <dbReference type="NCBI Taxonomy" id="412755"/>
    <lineage>
        <taxon>unclassified sequences</taxon>
        <taxon>metagenomes</taxon>
        <taxon>ecological metagenomes</taxon>
    </lineage>
</organism>
<comment type="caution">
    <text evidence="1">The sequence shown here is derived from an EMBL/GenBank/DDBJ whole genome shotgun (WGS) entry which is preliminary data.</text>
</comment>
<proteinExistence type="predicted"/>
<sequence length="117" mass="12586">MGSFILSGAAVRMAGNNVDVTQPEAFWTESISGAEATIMNVARDTFSGYDVATAKQQMIPDIASRLVAIDAWNSKPNGSDGSTTRSEYEDRISVLRDGVLRGISIIKGQKDVIFLKS</sequence>
<protein>
    <submittedName>
        <fullName evidence="1">Uncharacterized protein</fullName>
    </submittedName>
</protein>
<reference evidence="1" key="1">
    <citation type="journal article" date="2015" name="Nature">
        <title>Complex archaea that bridge the gap between prokaryotes and eukaryotes.</title>
        <authorList>
            <person name="Spang A."/>
            <person name="Saw J.H."/>
            <person name="Jorgensen S.L."/>
            <person name="Zaremba-Niedzwiedzka K."/>
            <person name="Martijn J."/>
            <person name="Lind A.E."/>
            <person name="van Eijk R."/>
            <person name="Schleper C."/>
            <person name="Guy L."/>
            <person name="Ettema T.J."/>
        </authorList>
    </citation>
    <scope>NUCLEOTIDE SEQUENCE</scope>
</reference>
<evidence type="ECO:0000313" key="1">
    <source>
        <dbReference type="EMBL" id="KKM89891.1"/>
    </source>
</evidence>